<gene>
    <name evidence="10" type="primary">LOC108844903</name>
</gene>
<evidence type="ECO:0000256" key="1">
    <source>
        <dbReference type="ARBA" id="ARBA00004123"/>
    </source>
</evidence>
<evidence type="ECO:0000256" key="2">
    <source>
        <dbReference type="ARBA" id="ARBA00004496"/>
    </source>
</evidence>
<reference evidence="9" key="1">
    <citation type="journal article" date="2019" name="Database">
        <title>The radish genome database (RadishGD): an integrated information resource for radish genomics.</title>
        <authorList>
            <person name="Yu H.J."/>
            <person name="Baek S."/>
            <person name="Lee Y.J."/>
            <person name="Cho A."/>
            <person name="Mun J.H."/>
        </authorList>
    </citation>
    <scope>NUCLEOTIDE SEQUENCE [LARGE SCALE GENOMIC DNA]</scope>
    <source>
        <strain evidence="9">cv. WK10039</strain>
    </source>
</reference>
<dbReference type="GeneID" id="108844903"/>
<keyword evidence="4" id="KW-0378">Hydrolase</keyword>
<dbReference type="Pfam" id="PF01764">
    <property type="entry name" value="Lipase_3"/>
    <property type="match status" value="1"/>
</dbReference>
<dbReference type="InterPro" id="IPR041266">
    <property type="entry name" value="EDS1_EP"/>
</dbReference>
<dbReference type="GO" id="GO:0052689">
    <property type="term" value="F:carboxylic ester hydrolase activity"/>
    <property type="evidence" value="ECO:0007669"/>
    <property type="project" value="InterPro"/>
</dbReference>
<keyword evidence="3" id="KW-0963">Cytoplasm</keyword>
<keyword evidence="5" id="KW-0611">Plant defense</keyword>
<dbReference type="AlphaFoldDB" id="A0A6J0MQ90"/>
<organism evidence="9 10">
    <name type="scientific">Raphanus sativus</name>
    <name type="common">Radish</name>
    <name type="synonym">Raphanus raphanistrum var. sativus</name>
    <dbReference type="NCBI Taxonomy" id="3726"/>
    <lineage>
        <taxon>Eukaryota</taxon>
        <taxon>Viridiplantae</taxon>
        <taxon>Streptophyta</taxon>
        <taxon>Embryophyta</taxon>
        <taxon>Tracheophyta</taxon>
        <taxon>Spermatophyta</taxon>
        <taxon>Magnoliopsida</taxon>
        <taxon>eudicotyledons</taxon>
        <taxon>Gunneridae</taxon>
        <taxon>Pentapetalae</taxon>
        <taxon>rosids</taxon>
        <taxon>malvids</taxon>
        <taxon>Brassicales</taxon>
        <taxon>Brassicaceae</taxon>
        <taxon>Brassiceae</taxon>
        <taxon>Raphanus</taxon>
    </lineage>
</organism>
<accession>A0A6J0MQ90</accession>
<comment type="subcellular location">
    <subcellularLocation>
        <location evidence="2">Cytoplasm</location>
    </subcellularLocation>
    <subcellularLocation>
        <location evidence="1">Nucleus</location>
    </subcellularLocation>
</comment>
<evidence type="ECO:0000313" key="9">
    <source>
        <dbReference type="Proteomes" id="UP000504610"/>
    </source>
</evidence>
<dbReference type="Gene3D" id="3.40.50.1820">
    <property type="entry name" value="alpha/beta hydrolase"/>
    <property type="match status" value="1"/>
</dbReference>
<dbReference type="InterPro" id="IPR002921">
    <property type="entry name" value="Fungal_lipase-type"/>
</dbReference>
<proteinExistence type="predicted"/>
<evidence type="ECO:0000256" key="4">
    <source>
        <dbReference type="ARBA" id="ARBA00022801"/>
    </source>
</evidence>
<dbReference type="RefSeq" id="XP_018473691.2">
    <property type="nucleotide sequence ID" value="XM_018618189.2"/>
</dbReference>
<evidence type="ECO:0000259" key="7">
    <source>
        <dbReference type="Pfam" id="PF01764"/>
    </source>
</evidence>
<dbReference type="Pfam" id="PF18117">
    <property type="entry name" value="EDS1_EP"/>
    <property type="match status" value="1"/>
</dbReference>
<dbReference type="PANTHER" id="PTHR46898">
    <property type="entry name" value="SENESCENCE-ASSOCIATED CARBOXYLESTERASE 101"/>
    <property type="match status" value="1"/>
</dbReference>
<dbReference type="SUPFAM" id="SSF53474">
    <property type="entry name" value="alpha/beta-Hydrolases"/>
    <property type="match status" value="1"/>
</dbReference>
<dbReference type="GO" id="GO:0005634">
    <property type="term" value="C:nucleus"/>
    <property type="evidence" value="ECO:0007669"/>
    <property type="project" value="UniProtKB-SubCell"/>
</dbReference>
<feature type="domain" description="Fungal lipase-type" evidence="7">
    <location>
        <begin position="96"/>
        <end position="188"/>
    </location>
</feature>
<evidence type="ECO:0000259" key="8">
    <source>
        <dbReference type="Pfam" id="PF18117"/>
    </source>
</evidence>
<reference evidence="10" key="2">
    <citation type="submission" date="2025-08" db="UniProtKB">
        <authorList>
            <consortium name="RefSeq"/>
        </authorList>
    </citation>
    <scope>IDENTIFICATION</scope>
    <source>
        <tissue evidence="10">Leaf</tissue>
    </source>
</reference>
<dbReference type="Proteomes" id="UP000504610">
    <property type="component" value="Chromosome 3"/>
</dbReference>
<dbReference type="GO" id="GO:0006952">
    <property type="term" value="P:defense response"/>
    <property type="evidence" value="ECO:0007669"/>
    <property type="project" value="UniProtKB-KW"/>
</dbReference>
<name>A0A6J0MQ90_RAPSA</name>
<dbReference type="InterPro" id="IPR044603">
    <property type="entry name" value="SAG101-like"/>
</dbReference>
<dbReference type="PANTHER" id="PTHR46898:SF3">
    <property type="entry name" value="FUNGAL LIPASE-LIKE DOMAIN-CONTAINING PROTEIN"/>
    <property type="match status" value="1"/>
</dbReference>
<dbReference type="KEGG" id="rsz:108844903"/>
<dbReference type="InterPro" id="IPR029058">
    <property type="entry name" value="AB_hydrolase_fold"/>
</dbReference>
<dbReference type="GO" id="GO:0005737">
    <property type="term" value="C:cytoplasm"/>
    <property type="evidence" value="ECO:0007669"/>
    <property type="project" value="UniProtKB-SubCell"/>
</dbReference>
<evidence type="ECO:0000313" key="10">
    <source>
        <dbReference type="RefSeq" id="XP_018473691.2"/>
    </source>
</evidence>
<dbReference type="GO" id="GO:0006629">
    <property type="term" value="P:lipid metabolic process"/>
    <property type="evidence" value="ECO:0007669"/>
    <property type="project" value="InterPro"/>
</dbReference>
<keyword evidence="9" id="KW-1185">Reference proteome</keyword>
<evidence type="ECO:0000256" key="6">
    <source>
        <dbReference type="ARBA" id="ARBA00023242"/>
    </source>
</evidence>
<feature type="domain" description="EDS1 EP" evidence="8">
    <location>
        <begin position="296"/>
        <end position="496"/>
    </location>
</feature>
<evidence type="ECO:0000256" key="5">
    <source>
        <dbReference type="ARBA" id="ARBA00022821"/>
    </source>
</evidence>
<sequence>MDSSSLKCLELGKLVLNSGILHNSCSRISEACESTNRDQDSDMKIKIYQEPECTTVVFVAPNCPLDYPASILLSGPQDQNQFHFLCSEKISSFSLHTPAYQLFDSAHKKNLIHELRSELLGLLKSKKHVIITGAALGGSVASLFTLWLLELIEPKLKRPLCITFGSPLIGDASLQKILENSLRSSCFLHVADATQTPIKQGFKPFGTFLICSDSKYICIDDPDAVIELLKSDYTDILSWRDYERVLDRLTQQEAGDSRIMIDEDVINRMAERAEKKKQRFDQLKKLNDIKISMIFLEWYKKKSKMEKTGYYDRFKAHVACPVSPFDMDIEKRKRELNDYWISLVEEVEKKPQSRKALLKTRSLYSGNNYKRMVEPLDIAEYYLSGRTGYRASGRSRHYDVLEKWFKAEGLEPVRCEKRDLSDLLTFDSCFWSEVEEAMLVTNTLKTQVVGREVLLEKLVRFEGYVWDMIRKREVSPEIFLEGSSFMKWWRAYKEIKCFNSLRSDFTEFMNNRLYEIYGQAC</sequence>
<evidence type="ECO:0000256" key="3">
    <source>
        <dbReference type="ARBA" id="ARBA00022490"/>
    </source>
</evidence>
<dbReference type="OrthoDB" id="438440at2759"/>
<protein>
    <submittedName>
        <fullName evidence="10">Senescence-associated carboxylesterase 101-like</fullName>
    </submittedName>
</protein>
<keyword evidence="6" id="KW-0539">Nucleus</keyword>